<gene>
    <name evidence="3" type="ORF">O3P69_009207</name>
</gene>
<feature type="transmembrane region" description="Helical" evidence="2">
    <location>
        <begin position="98"/>
        <end position="121"/>
    </location>
</feature>
<proteinExistence type="predicted"/>
<dbReference type="AlphaFoldDB" id="A0AAW0TCT6"/>
<feature type="compositionally biased region" description="Low complexity" evidence="1">
    <location>
        <begin position="44"/>
        <end position="81"/>
    </location>
</feature>
<comment type="caution">
    <text evidence="3">The sequence shown here is derived from an EMBL/GenBank/DDBJ whole genome shotgun (WGS) entry which is preliminary data.</text>
</comment>
<protein>
    <submittedName>
        <fullName evidence="3">Uncharacterized protein</fullName>
    </submittedName>
</protein>
<evidence type="ECO:0000256" key="2">
    <source>
        <dbReference type="SAM" id="Phobius"/>
    </source>
</evidence>
<organism evidence="3 4">
    <name type="scientific">Scylla paramamosain</name>
    <name type="common">Mud crab</name>
    <dbReference type="NCBI Taxonomy" id="85552"/>
    <lineage>
        <taxon>Eukaryota</taxon>
        <taxon>Metazoa</taxon>
        <taxon>Ecdysozoa</taxon>
        <taxon>Arthropoda</taxon>
        <taxon>Crustacea</taxon>
        <taxon>Multicrustacea</taxon>
        <taxon>Malacostraca</taxon>
        <taxon>Eumalacostraca</taxon>
        <taxon>Eucarida</taxon>
        <taxon>Decapoda</taxon>
        <taxon>Pleocyemata</taxon>
        <taxon>Brachyura</taxon>
        <taxon>Eubrachyura</taxon>
        <taxon>Portunoidea</taxon>
        <taxon>Portunidae</taxon>
        <taxon>Portuninae</taxon>
        <taxon>Scylla</taxon>
    </lineage>
</organism>
<keyword evidence="2" id="KW-0812">Transmembrane</keyword>
<feature type="region of interest" description="Disordered" evidence="1">
    <location>
        <begin position="42"/>
        <end position="81"/>
    </location>
</feature>
<keyword evidence="2" id="KW-0472">Membrane</keyword>
<evidence type="ECO:0000313" key="4">
    <source>
        <dbReference type="Proteomes" id="UP001487740"/>
    </source>
</evidence>
<feature type="region of interest" description="Disordered" evidence="1">
    <location>
        <begin position="1"/>
        <end position="28"/>
    </location>
</feature>
<keyword evidence="4" id="KW-1185">Reference proteome</keyword>
<evidence type="ECO:0000313" key="3">
    <source>
        <dbReference type="EMBL" id="KAK8384277.1"/>
    </source>
</evidence>
<name>A0AAW0TCT6_SCYPA</name>
<keyword evidence="2" id="KW-1133">Transmembrane helix</keyword>
<sequence length="183" mass="19488">MAGACTVTTPRVGKTGPWKERGLPSAHSSRCCVRGCPLDAPSNTTTTTTTTTSMKPTSTSTKTTSTASMKPTSTSTKTTTSREYSTTATTTTLLPLSVVMLVVFVLVFTVGYLAVFLVLAVRLRLHLATLTNEVMFLRGGLQSTSSREKTPLQAAASHSAARQGMESQAAQNFEEQTYDVLVL</sequence>
<evidence type="ECO:0000256" key="1">
    <source>
        <dbReference type="SAM" id="MobiDB-lite"/>
    </source>
</evidence>
<dbReference type="Proteomes" id="UP001487740">
    <property type="component" value="Unassembled WGS sequence"/>
</dbReference>
<accession>A0AAW0TCT6</accession>
<reference evidence="3 4" key="1">
    <citation type="submission" date="2023-03" db="EMBL/GenBank/DDBJ databases">
        <title>High-quality genome of Scylla paramamosain provides insights in environmental adaptation.</title>
        <authorList>
            <person name="Zhang L."/>
        </authorList>
    </citation>
    <scope>NUCLEOTIDE SEQUENCE [LARGE SCALE GENOMIC DNA]</scope>
    <source>
        <strain evidence="3">LZ_2023a</strain>
        <tissue evidence="3">Muscle</tissue>
    </source>
</reference>
<dbReference type="EMBL" id="JARAKH010000035">
    <property type="protein sequence ID" value="KAK8384277.1"/>
    <property type="molecule type" value="Genomic_DNA"/>
</dbReference>